<sequence>MSTFNNDYNKRNSPTSLMFHSDHGTQYTAAPFRKLLDKFNVIQSFSKKGYPFNNAFCESFFKYLLRAFFKYLKKEECNRKNYHSIGELTLSLFEYIEGFYNLKRPHYSLGLITPNEKELAFYEH</sequence>
<dbReference type="InterPro" id="IPR050900">
    <property type="entry name" value="Transposase_IS3/IS150/IS904"/>
</dbReference>
<proteinExistence type="predicted"/>
<dbReference type="PANTHER" id="PTHR46889:SF4">
    <property type="entry name" value="TRANSPOSASE INSO FOR INSERTION SEQUENCE ELEMENT IS911B-RELATED"/>
    <property type="match status" value="1"/>
</dbReference>
<dbReference type="InterPro" id="IPR001584">
    <property type="entry name" value="Integrase_cat-core"/>
</dbReference>
<dbReference type="Pfam" id="PF13333">
    <property type="entry name" value="rve_2"/>
    <property type="match status" value="1"/>
</dbReference>
<dbReference type="GO" id="GO:0003676">
    <property type="term" value="F:nucleic acid binding"/>
    <property type="evidence" value="ECO:0007669"/>
    <property type="project" value="InterPro"/>
</dbReference>
<dbReference type="STRING" id="1379.HMPREF3186_01372"/>
<name>A0A133ZSS1_9BACL</name>
<dbReference type="Proteomes" id="UP000070355">
    <property type="component" value="Unassembled WGS sequence"/>
</dbReference>
<protein>
    <recommendedName>
        <fullName evidence="1">Integrase catalytic domain-containing protein</fullName>
    </recommendedName>
</protein>
<dbReference type="PANTHER" id="PTHR46889">
    <property type="entry name" value="TRANSPOSASE INSF FOR INSERTION SEQUENCE IS3B-RELATED"/>
    <property type="match status" value="1"/>
</dbReference>
<dbReference type="GO" id="GO:0015074">
    <property type="term" value="P:DNA integration"/>
    <property type="evidence" value="ECO:0007669"/>
    <property type="project" value="InterPro"/>
</dbReference>
<reference evidence="3" key="1">
    <citation type="submission" date="2016-01" db="EMBL/GenBank/DDBJ databases">
        <authorList>
            <person name="Mitreva M."/>
            <person name="Pepin K.H."/>
            <person name="Mihindukulasuriya K.A."/>
            <person name="Fulton R."/>
            <person name="Fronick C."/>
            <person name="O'Laughlin M."/>
            <person name="Miner T."/>
            <person name="Herter B."/>
            <person name="Rosa B.A."/>
            <person name="Cordes M."/>
            <person name="Tomlinson C."/>
            <person name="Wollam A."/>
            <person name="Palsikar V.B."/>
            <person name="Mardis E.R."/>
            <person name="Wilson R.K."/>
        </authorList>
    </citation>
    <scope>NUCLEOTIDE SEQUENCE [LARGE SCALE GENOMIC DNA]</scope>
    <source>
        <strain evidence="3">DNF01167</strain>
    </source>
</reference>
<dbReference type="AlphaFoldDB" id="A0A133ZSS1"/>
<feature type="domain" description="Integrase catalytic" evidence="1">
    <location>
        <begin position="1"/>
        <end position="122"/>
    </location>
</feature>
<dbReference type="EMBL" id="LSDC01000091">
    <property type="protein sequence ID" value="KXB58498.1"/>
    <property type="molecule type" value="Genomic_DNA"/>
</dbReference>
<organism evidence="2 3">
    <name type="scientific">Gemella haemolysans</name>
    <dbReference type="NCBI Taxonomy" id="1379"/>
    <lineage>
        <taxon>Bacteria</taxon>
        <taxon>Bacillati</taxon>
        <taxon>Bacillota</taxon>
        <taxon>Bacilli</taxon>
        <taxon>Bacillales</taxon>
        <taxon>Gemellaceae</taxon>
        <taxon>Gemella</taxon>
    </lineage>
</organism>
<dbReference type="RefSeq" id="WP_084812674.1">
    <property type="nucleotide sequence ID" value="NZ_KQ959977.1"/>
</dbReference>
<dbReference type="InterPro" id="IPR036397">
    <property type="entry name" value="RNaseH_sf"/>
</dbReference>
<dbReference type="PATRIC" id="fig|1379.3.peg.1355"/>
<dbReference type="SUPFAM" id="SSF53098">
    <property type="entry name" value="Ribonuclease H-like"/>
    <property type="match status" value="1"/>
</dbReference>
<comment type="caution">
    <text evidence="2">The sequence shown here is derived from an EMBL/GenBank/DDBJ whole genome shotgun (WGS) entry which is preliminary data.</text>
</comment>
<evidence type="ECO:0000313" key="2">
    <source>
        <dbReference type="EMBL" id="KXB58498.1"/>
    </source>
</evidence>
<dbReference type="Gene3D" id="3.30.420.10">
    <property type="entry name" value="Ribonuclease H-like superfamily/Ribonuclease H"/>
    <property type="match status" value="1"/>
</dbReference>
<evidence type="ECO:0000259" key="1">
    <source>
        <dbReference type="PROSITE" id="PS50994"/>
    </source>
</evidence>
<dbReference type="InterPro" id="IPR012337">
    <property type="entry name" value="RNaseH-like_sf"/>
</dbReference>
<dbReference type="OrthoDB" id="2937224at2"/>
<gene>
    <name evidence="2" type="ORF">HMPREF3186_01372</name>
</gene>
<accession>A0A133ZSS1</accession>
<evidence type="ECO:0000313" key="3">
    <source>
        <dbReference type="Proteomes" id="UP000070355"/>
    </source>
</evidence>
<dbReference type="PROSITE" id="PS50994">
    <property type="entry name" value="INTEGRASE"/>
    <property type="match status" value="1"/>
</dbReference>